<feature type="domain" description="M23ase beta-sheet core" evidence="1">
    <location>
        <begin position="29"/>
        <end position="126"/>
    </location>
</feature>
<dbReference type="PANTHER" id="PTHR21666:SF270">
    <property type="entry name" value="MUREIN HYDROLASE ACTIVATOR ENVC"/>
    <property type="match status" value="1"/>
</dbReference>
<gene>
    <name evidence="2" type="ORF">GXN74_09660</name>
</gene>
<reference evidence="2 3" key="1">
    <citation type="submission" date="2020-01" db="EMBL/GenBank/DDBJ databases">
        <title>Anaeroalcalibacter tamaniensis gen. nov., sp. nov., moderately halophilic strictly anaerobic fermenter bacterium from mud volcano of Taman peninsula.</title>
        <authorList>
            <person name="Frolova A."/>
            <person name="Merkel A.Y."/>
            <person name="Slobodkin A.I."/>
        </authorList>
    </citation>
    <scope>NUCLEOTIDE SEQUENCE [LARGE SCALE GENOMIC DNA]</scope>
    <source>
        <strain evidence="2 3">F-3ap</strain>
    </source>
</reference>
<dbReference type="InterPro" id="IPR050570">
    <property type="entry name" value="Cell_wall_metabolism_enzyme"/>
</dbReference>
<dbReference type="InterPro" id="IPR011055">
    <property type="entry name" value="Dup_hybrid_motif"/>
</dbReference>
<dbReference type="EMBL" id="JAAEEH010000025">
    <property type="protein sequence ID" value="NDL68004.1"/>
    <property type="molecule type" value="Genomic_DNA"/>
</dbReference>
<dbReference type="SUPFAM" id="SSF51261">
    <property type="entry name" value="Duplicated hybrid motif"/>
    <property type="match status" value="1"/>
</dbReference>
<dbReference type="PANTHER" id="PTHR21666">
    <property type="entry name" value="PEPTIDASE-RELATED"/>
    <property type="match status" value="1"/>
</dbReference>
<evidence type="ECO:0000259" key="1">
    <source>
        <dbReference type="Pfam" id="PF01551"/>
    </source>
</evidence>
<dbReference type="Proteomes" id="UP000461585">
    <property type="component" value="Unassembled WGS sequence"/>
</dbReference>
<dbReference type="RefSeq" id="WP_162370729.1">
    <property type="nucleotide sequence ID" value="NZ_JAAEEH010000025.1"/>
</dbReference>
<dbReference type="AlphaFoldDB" id="A0A7X5HWK7"/>
<dbReference type="CDD" id="cd12797">
    <property type="entry name" value="M23_peptidase"/>
    <property type="match status" value="1"/>
</dbReference>
<evidence type="ECO:0000313" key="2">
    <source>
        <dbReference type="EMBL" id="NDL68004.1"/>
    </source>
</evidence>
<organism evidence="2 3">
    <name type="scientific">Anaerotalea alkaliphila</name>
    <dbReference type="NCBI Taxonomy" id="2662126"/>
    <lineage>
        <taxon>Bacteria</taxon>
        <taxon>Bacillati</taxon>
        <taxon>Bacillota</taxon>
        <taxon>Clostridia</taxon>
        <taxon>Eubacteriales</taxon>
        <taxon>Anaerotalea</taxon>
    </lineage>
</organism>
<sequence>MIQFERWPTDSHRITSPYGVRTLRGVRQFHSGTDIGGMRAGVAGDKLYAVADGTVIVSKINGGGVHTGFGYYICIQHDGFIALYAHMKALGLPVGTKVRAGDVVGFMGNTGNSTAVHLHFQVYQGSKVHFTKDSSGKVDGVVNPEPYLVDIDNRRVVIKVVDVQQTSDWAKEAQAWVRQTGISDGERPKDAVTREELWTMLQRAAQVIGTK</sequence>
<keyword evidence="3" id="KW-1185">Reference proteome</keyword>
<dbReference type="Pfam" id="PF01551">
    <property type="entry name" value="Peptidase_M23"/>
    <property type="match status" value="1"/>
</dbReference>
<comment type="caution">
    <text evidence="2">The sequence shown here is derived from an EMBL/GenBank/DDBJ whole genome shotgun (WGS) entry which is preliminary data.</text>
</comment>
<dbReference type="Gene3D" id="2.70.70.10">
    <property type="entry name" value="Glucose Permease (Domain IIA)"/>
    <property type="match status" value="1"/>
</dbReference>
<dbReference type="GO" id="GO:0004222">
    <property type="term" value="F:metalloendopeptidase activity"/>
    <property type="evidence" value="ECO:0007669"/>
    <property type="project" value="TreeGrafter"/>
</dbReference>
<protein>
    <submittedName>
        <fullName evidence="2">M23 family metallopeptidase</fullName>
    </submittedName>
</protein>
<dbReference type="InterPro" id="IPR016047">
    <property type="entry name" value="M23ase_b-sheet_dom"/>
</dbReference>
<proteinExistence type="predicted"/>
<accession>A0A7X5HWK7</accession>
<name>A0A7X5HWK7_9FIRM</name>
<evidence type="ECO:0000313" key="3">
    <source>
        <dbReference type="Proteomes" id="UP000461585"/>
    </source>
</evidence>